<feature type="region of interest" description="Disordered" evidence="1">
    <location>
        <begin position="127"/>
        <end position="171"/>
    </location>
</feature>
<comment type="caution">
    <text evidence="2">The sequence shown here is derived from an EMBL/GenBank/DDBJ whole genome shotgun (WGS) entry which is preliminary data.</text>
</comment>
<evidence type="ECO:0000313" key="3">
    <source>
        <dbReference type="Proteomes" id="UP000230002"/>
    </source>
</evidence>
<proteinExistence type="predicted"/>
<accession>A0A2G8SQ58</accession>
<reference evidence="2 3" key="1">
    <citation type="journal article" date="2015" name="Sci. Rep.">
        <title>Chromosome-level genome map provides insights into diverse defense mechanisms in the medicinal fungus Ganoderma sinense.</title>
        <authorList>
            <person name="Zhu Y."/>
            <person name="Xu J."/>
            <person name="Sun C."/>
            <person name="Zhou S."/>
            <person name="Xu H."/>
            <person name="Nelson D.R."/>
            <person name="Qian J."/>
            <person name="Song J."/>
            <person name="Luo H."/>
            <person name="Xiang L."/>
            <person name="Li Y."/>
            <person name="Xu Z."/>
            <person name="Ji A."/>
            <person name="Wang L."/>
            <person name="Lu S."/>
            <person name="Hayward A."/>
            <person name="Sun W."/>
            <person name="Li X."/>
            <person name="Schwartz D.C."/>
            <person name="Wang Y."/>
            <person name="Chen S."/>
        </authorList>
    </citation>
    <scope>NUCLEOTIDE SEQUENCE [LARGE SCALE GENOMIC DNA]</scope>
    <source>
        <strain evidence="2 3">ZZ0214-1</strain>
    </source>
</reference>
<dbReference type="Proteomes" id="UP000230002">
    <property type="component" value="Unassembled WGS sequence"/>
</dbReference>
<keyword evidence="3" id="KW-1185">Reference proteome</keyword>
<name>A0A2G8SQ58_9APHY</name>
<dbReference type="AlphaFoldDB" id="A0A2G8SQ58"/>
<gene>
    <name evidence="2" type="ORF">GSI_01550</name>
</gene>
<protein>
    <submittedName>
        <fullName evidence="2">Uncharacterized protein</fullName>
    </submittedName>
</protein>
<sequence>MASSVPLFHARAKTPSVNALPTSSVETPLDPRATPLPRHPACHDDFSELPATNLDATKFKLLCERELLNVEVLDPTSPATAPRTVTAMIADKDAPPAFTSVHAPTPYVSHSHHISMTAFESDRWSVVGESDAEKDEGANRVHTGGRPPDKRRVSFAGRSRQDAAAQPTDGGNWQYGLDVLQWWPLEW</sequence>
<evidence type="ECO:0000256" key="1">
    <source>
        <dbReference type="SAM" id="MobiDB-lite"/>
    </source>
</evidence>
<dbReference type="EMBL" id="AYKW01000002">
    <property type="protein sequence ID" value="PIL35890.1"/>
    <property type="molecule type" value="Genomic_DNA"/>
</dbReference>
<organism evidence="2 3">
    <name type="scientific">Ganoderma sinense ZZ0214-1</name>
    <dbReference type="NCBI Taxonomy" id="1077348"/>
    <lineage>
        <taxon>Eukaryota</taxon>
        <taxon>Fungi</taxon>
        <taxon>Dikarya</taxon>
        <taxon>Basidiomycota</taxon>
        <taxon>Agaricomycotina</taxon>
        <taxon>Agaricomycetes</taxon>
        <taxon>Polyporales</taxon>
        <taxon>Polyporaceae</taxon>
        <taxon>Ganoderma</taxon>
    </lineage>
</organism>
<evidence type="ECO:0000313" key="2">
    <source>
        <dbReference type="EMBL" id="PIL35890.1"/>
    </source>
</evidence>